<name>A0A7J8HH00_MOLMO</name>
<protein>
    <submittedName>
        <fullName evidence="1">Uncharacterized protein</fullName>
    </submittedName>
</protein>
<dbReference type="Proteomes" id="UP000550707">
    <property type="component" value="Unassembled WGS sequence"/>
</dbReference>
<sequence length="151" mass="17116">MPDFTNVQQGCGLSNCINCQLWFWRSRPDCRVRRFFHHRHGNALHSILCPNYSGLALLTFPLHYSVQLEILHLVPQPGHSSPLTLTLDWNKTTPFRRAASSVVIWYQVTREVALDPQSAGPRPGHEQRPRCVSPRDNLIISTPTFPGGHVA</sequence>
<dbReference type="AlphaFoldDB" id="A0A7J8HH00"/>
<dbReference type="InParanoid" id="A0A7J8HH00"/>
<organism evidence="1 2">
    <name type="scientific">Molossus molossus</name>
    <name type="common">Pallas' mastiff bat</name>
    <name type="synonym">Vespertilio molossus</name>
    <dbReference type="NCBI Taxonomy" id="27622"/>
    <lineage>
        <taxon>Eukaryota</taxon>
        <taxon>Metazoa</taxon>
        <taxon>Chordata</taxon>
        <taxon>Craniata</taxon>
        <taxon>Vertebrata</taxon>
        <taxon>Euteleostomi</taxon>
        <taxon>Mammalia</taxon>
        <taxon>Eutheria</taxon>
        <taxon>Laurasiatheria</taxon>
        <taxon>Chiroptera</taxon>
        <taxon>Yangochiroptera</taxon>
        <taxon>Molossidae</taxon>
        <taxon>Molossus</taxon>
    </lineage>
</organism>
<keyword evidence="2" id="KW-1185">Reference proteome</keyword>
<comment type="caution">
    <text evidence="1">The sequence shown here is derived from an EMBL/GenBank/DDBJ whole genome shotgun (WGS) entry which is preliminary data.</text>
</comment>
<reference evidence="1 2" key="1">
    <citation type="journal article" date="2020" name="Nature">
        <title>Six reference-quality genomes reveal evolution of bat adaptations.</title>
        <authorList>
            <person name="Jebb D."/>
            <person name="Huang Z."/>
            <person name="Pippel M."/>
            <person name="Hughes G.M."/>
            <person name="Lavrichenko K."/>
            <person name="Devanna P."/>
            <person name="Winkler S."/>
            <person name="Jermiin L.S."/>
            <person name="Skirmuntt E.C."/>
            <person name="Katzourakis A."/>
            <person name="Burkitt-Gray L."/>
            <person name="Ray D.A."/>
            <person name="Sullivan K.A.M."/>
            <person name="Roscito J.G."/>
            <person name="Kirilenko B.M."/>
            <person name="Davalos L.M."/>
            <person name="Corthals A.P."/>
            <person name="Power M.L."/>
            <person name="Jones G."/>
            <person name="Ransome R.D."/>
            <person name="Dechmann D.K.N."/>
            <person name="Locatelli A.G."/>
            <person name="Puechmaille S.J."/>
            <person name="Fedrigo O."/>
            <person name="Jarvis E.D."/>
            <person name="Hiller M."/>
            <person name="Vernes S.C."/>
            <person name="Myers E.W."/>
            <person name="Teeling E.C."/>
        </authorList>
    </citation>
    <scope>NUCLEOTIDE SEQUENCE [LARGE SCALE GENOMIC DNA]</scope>
    <source>
        <strain evidence="1">MMolMol1</strain>
        <tissue evidence="1">Muscle</tissue>
    </source>
</reference>
<evidence type="ECO:0000313" key="2">
    <source>
        <dbReference type="Proteomes" id="UP000550707"/>
    </source>
</evidence>
<accession>A0A7J8HH00</accession>
<gene>
    <name evidence="1" type="ORF">HJG59_010947</name>
</gene>
<proteinExistence type="predicted"/>
<dbReference type="EMBL" id="JACASF010000006">
    <property type="protein sequence ID" value="KAF6471556.1"/>
    <property type="molecule type" value="Genomic_DNA"/>
</dbReference>
<evidence type="ECO:0000313" key="1">
    <source>
        <dbReference type="EMBL" id="KAF6471556.1"/>
    </source>
</evidence>